<protein>
    <submittedName>
        <fullName evidence="1">Uncharacterized protein</fullName>
    </submittedName>
</protein>
<dbReference type="AlphaFoldDB" id="A0A329U0F9"/>
<accession>A0A329U0F9</accession>
<name>A0A329U0F9_9FIRM</name>
<dbReference type="RefSeq" id="WP_112091774.1">
    <property type="nucleotide sequence ID" value="NZ_JAWHPU010000002.1"/>
</dbReference>
<organism evidence="1 2">
    <name type="scientific">Faecalibacterium prausnitzii</name>
    <dbReference type="NCBI Taxonomy" id="853"/>
    <lineage>
        <taxon>Bacteria</taxon>
        <taxon>Bacillati</taxon>
        <taxon>Bacillota</taxon>
        <taxon>Clostridia</taxon>
        <taxon>Eubacteriales</taxon>
        <taxon>Oscillospiraceae</taxon>
        <taxon>Faecalibacterium</taxon>
    </lineage>
</organism>
<comment type="caution">
    <text evidence="1">The sequence shown here is derived from an EMBL/GenBank/DDBJ whole genome shotgun (WGS) entry which is preliminary data.</text>
</comment>
<sequence>MKYPCNYDLLREEEMVYIAGGSALDAFNYLFGDWFRDMLLSDIRNATWGSMQQLNVQPVVDTGKKIASWAWPAQLAYGYGFYRLALTVKSFLTQ</sequence>
<evidence type="ECO:0000313" key="2">
    <source>
        <dbReference type="Proteomes" id="UP000251281"/>
    </source>
</evidence>
<evidence type="ECO:0000313" key="1">
    <source>
        <dbReference type="EMBL" id="RAW55312.1"/>
    </source>
</evidence>
<reference evidence="1 2" key="1">
    <citation type="submission" date="2018-02" db="EMBL/GenBank/DDBJ databases">
        <title>Complete genome sequencing of Faecalibacterium prausnitzii strains isolated from the human gut.</title>
        <authorList>
            <person name="Fitzgerald B.C."/>
            <person name="Shkoporov A.N."/>
            <person name="Ross P.R."/>
            <person name="Hill C."/>
        </authorList>
    </citation>
    <scope>NUCLEOTIDE SEQUENCE [LARGE SCALE GENOMIC DNA]</scope>
    <source>
        <strain evidence="1 2">APC923/51-1</strain>
    </source>
</reference>
<gene>
    <name evidence="1" type="ORF">C4N24_13090</name>
</gene>
<dbReference type="EMBL" id="PRLD01000017">
    <property type="protein sequence ID" value="RAW55312.1"/>
    <property type="molecule type" value="Genomic_DNA"/>
</dbReference>
<proteinExistence type="predicted"/>
<dbReference type="Proteomes" id="UP000251281">
    <property type="component" value="Unassembled WGS sequence"/>
</dbReference>